<evidence type="ECO:0000256" key="5">
    <source>
        <dbReference type="ARBA" id="ARBA00022692"/>
    </source>
</evidence>
<keyword evidence="16" id="KW-1185">Reference proteome</keyword>
<dbReference type="GO" id="GO:0042277">
    <property type="term" value="F:peptide binding"/>
    <property type="evidence" value="ECO:0007669"/>
    <property type="project" value="TreeGrafter"/>
</dbReference>
<protein>
    <submittedName>
        <fullName evidence="15">Endoplasmic reticulum aminopeptidase 2</fullName>
    </submittedName>
</protein>
<dbReference type="GO" id="GO:0005737">
    <property type="term" value="C:cytoplasm"/>
    <property type="evidence" value="ECO:0007669"/>
    <property type="project" value="TreeGrafter"/>
</dbReference>
<dbReference type="Gene3D" id="2.60.40.1730">
    <property type="entry name" value="tricorn interacting facor f3 domain"/>
    <property type="match status" value="1"/>
</dbReference>
<keyword evidence="4" id="KW-0645">Protease</keyword>
<keyword evidence="15" id="KW-0031">Aminopeptidase</keyword>
<accession>A0A087UY93</accession>
<dbReference type="PRINTS" id="PR00756">
    <property type="entry name" value="ALADIPTASE"/>
</dbReference>
<evidence type="ECO:0000313" key="15">
    <source>
        <dbReference type="EMBL" id="KFM82332.1"/>
    </source>
</evidence>
<dbReference type="PANTHER" id="PTHR11533">
    <property type="entry name" value="PROTEASE M1 ZINC METALLOPROTEASE"/>
    <property type="match status" value="1"/>
</dbReference>
<name>A0A087UY93_STEMI</name>
<comment type="similarity">
    <text evidence="3">Belongs to the peptidase M1 family.</text>
</comment>
<keyword evidence="12" id="KW-0472">Membrane</keyword>
<feature type="domain" description="Aminopeptidase N-like N-terminal" evidence="14">
    <location>
        <begin position="126"/>
        <end position="310"/>
    </location>
</feature>
<dbReference type="EMBL" id="KK122252">
    <property type="protein sequence ID" value="KFM82332.1"/>
    <property type="molecule type" value="Genomic_DNA"/>
</dbReference>
<dbReference type="GO" id="GO:0043171">
    <property type="term" value="P:peptide catabolic process"/>
    <property type="evidence" value="ECO:0007669"/>
    <property type="project" value="TreeGrafter"/>
</dbReference>
<keyword evidence="10" id="KW-1133">Transmembrane helix</keyword>
<dbReference type="Proteomes" id="UP000054359">
    <property type="component" value="Unassembled WGS sequence"/>
</dbReference>
<sequence>MLFKPYKRRNEWSILSYASLNTKGNSEKKHVLYNNTSNSKKFGKMLFPKQEACSATAVLIAVIIAITTITSITKAAESCSVEHDLSQYKRAILVSRAEKRTEEKPKAKTGEAFPWKDIRLPSFVLPIRYDLLMKPNLKTFENSGSVNITFQVTASTNFIVLHSKDLNLSRILVTENDEREISVLQYLEYPEHEQLYIKIDGNFMPNLEYKLLIDFERNLEESMDGFYLSSYKTADGQKRYLATTNFEPTSARSAFPCFDEPAMKATFQLKMVHDKNYKAYFNSEAIQTEPYSEELSITSFQKTVKMSTYLVAFIVCDFRERQITNVDGINIRVLVPA</sequence>
<evidence type="ECO:0000256" key="12">
    <source>
        <dbReference type="ARBA" id="ARBA00023136"/>
    </source>
</evidence>
<dbReference type="PANTHER" id="PTHR11533:SF299">
    <property type="entry name" value="AMINOPEPTIDASE"/>
    <property type="match status" value="1"/>
</dbReference>
<evidence type="ECO:0000256" key="1">
    <source>
        <dbReference type="ARBA" id="ARBA00001947"/>
    </source>
</evidence>
<dbReference type="InterPro" id="IPR050344">
    <property type="entry name" value="Peptidase_M1_aminopeptidases"/>
</dbReference>
<reference evidence="15 16" key="1">
    <citation type="submission" date="2013-11" db="EMBL/GenBank/DDBJ databases">
        <title>Genome sequencing of Stegodyphus mimosarum.</title>
        <authorList>
            <person name="Bechsgaard J."/>
        </authorList>
    </citation>
    <scope>NUCLEOTIDE SEQUENCE [LARGE SCALE GENOMIC DNA]</scope>
</reference>
<keyword evidence="9" id="KW-0735">Signal-anchor</keyword>
<keyword evidence="8" id="KW-0862">Zinc</keyword>
<organism evidence="15 16">
    <name type="scientific">Stegodyphus mimosarum</name>
    <name type="common">African social velvet spider</name>
    <dbReference type="NCBI Taxonomy" id="407821"/>
    <lineage>
        <taxon>Eukaryota</taxon>
        <taxon>Metazoa</taxon>
        <taxon>Ecdysozoa</taxon>
        <taxon>Arthropoda</taxon>
        <taxon>Chelicerata</taxon>
        <taxon>Arachnida</taxon>
        <taxon>Araneae</taxon>
        <taxon>Araneomorphae</taxon>
        <taxon>Entelegynae</taxon>
        <taxon>Eresoidea</taxon>
        <taxon>Eresidae</taxon>
        <taxon>Stegodyphus</taxon>
    </lineage>
</organism>
<evidence type="ECO:0000256" key="6">
    <source>
        <dbReference type="ARBA" id="ARBA00022723"/>
    </source>
</evidence>
<evidence type="ECO:0000256" key="2">
    <source>
        <dbReference type="ARBA" id="ARBA00004606"/>
    </source>
</evidence>
<dbReference type="STRING" id="407821.A0A087UY93"/>
<dbReference type="OrthoDB" id="6750768at2759"/>
<evidence type="ECO:0000256" key="4">
    <source>
        <dbReference type="ARBA" id="ARBA00022670"/>
    </source>
</evidence>
<comment type="cofactor">
    <cofactor evidence="1">
        <name>Zn(2+)</name>
        <dbReference type="ChEBI" id="CHEBI:29105"/>
    </cofactor>
</comment>
<keyword evidence="13" id="KW-0325">Glycoprotein</keyword>
<proteinExistence type="inferred from homology"/>
<dbReference type="Pfam" id="PF17900">
    <property type="entry name" value="Peptidase_M1_N"/>
    <property type="match status" value="1"/>
</dbReference>
<evidence type="ECO:0000256" key="8">
    <source>
        <dbReference type="ARBA" id="ARBA00022833"/>
    </source>
</evidence>
<feature type="non-terminal residue" evidence="15">
    <location>
        <position position="337"/>
    </location>
</feature>
<keyword evidence="11" id="KW-0482">Metalloprotease</keyword>
<dbReference type="SUPFAM" id="SSF63737">
    <property type="entry name" value="Leukotriene A4 hydrolase N-terminal domain"/>
    <property type="match status" value="1"/>
</dbReference>
<keyword evidence="7" id="KW-0378">Hydrolase</keyword>
<evidence type="ECO:0000256" key="10">
    <source>
        <dbReference type="ARBA" id="ARBA00022989"/>
    </source>
</evidence>
<evidence type="ECO:0000256" key="11">
    <source>
        <dbReference type="ARBA" id="ARBA00023049"/>
    </source>
</evidence>
<evidence type="ECO:0000256" key="7">
    <source>
        <dbReference type="ARBA" id="ARBA00022801"/>
    </source>
</evidence>
<dbReference type="GO" id="GO:0005615">
    <property type="term" value="C:extracellular space"/>
    <property type="evidence" value="ECO:0007669"/>
    <property type="project" value="TreeGrafter"/>
</dbReference>
<keyword evidence="6" id="KW-0479">Metal-binding</keyword>
<dbReference type="GO" id="GO:0006508">
    <property type="term" value="P:proteolysis"/>
    <property type="evidence" value="ECO:0007669"/>
    <property type="project" value="UniProtKB-KW"/>
</dbReference>
<dbReference type="GO" id="GO:0070006">
    <property type="term" value="F:metalloaminopeptidase activity"/>
    <property type="evidence" value="ECO:0007669"/>
    <property type="project" value="TreeGrafter"/>
</dbReference>
<dbReference type="GO" id="GO:0008270">
    <property type="term" value="F:zinc ion binding"/>
    <property type="evidence" value="ECO:0007669"/>
    <property type="project" value="TreeGrafter"/>
</dbReference>
<dbReference type="FunFam" id="2.60.40.1730:FF:000001">
    <property type="entry name" value="Leucyl-cystinyl aminopeptidase"/>
    <property type="match status" value="1"/>
</dbReference>
<keyword evidence="5" id="KW-0812">Transmembrane</keyword>
<dbReference type="AlphaFoldDB" id="A0A087UY93"/>
<evidence type="ECO:0000256" key="9">
    <source>
        <dbReference type="ARBA" id="ARBA00022968"/>
    </source>
</evidence>
<comment type="subcellular location">
    <subcellularLocation>
        <location evidence="2">Membrane</location>
        <topology evidence="2">Single-pass type II membrane protein</topology>
    </subcellularLocation>
</comment>
<evidence type="ECO:0000259" key="14">
    <source>
        <dbReference type="Pfam" id="PF17900"/>
    </source>
</evidence>
<evidence type="ECO:0000256" key="13">
    <source>
        <dbReference type="ARBA" id="ARBA00023180"/>
    </source>
</evidence>
<dbReference type="InterPro" id="IPR001930">
    <property type="entry name" value="Peptidase_M1"/>
</dbReference>
<dbReference type="InterPro" id="IPR045357">
    <property type="entry name" value="Aminopeptidase_N-like_N"/>
</dbReference>
<dbReference type="GO" id="GO:0016020">
    <property type="term" value="C:membrane"/>
    <property type="evidence" value="ECO:0007669"/>
    <property type="project" value="UniProtKB-SubCell"/>
</dbReference>
<evidence type="ECO:0000256" key="3">
    <source>
        <dbReference type="ARBA" id="ARBA00010136"/>
    </source>
</evidence>
<dbReference type="OMA" id="LAADMIH"/>
<dbReference type="InterPro" id="IPR042097">
    <property type="entry name" value="Aminopeptidase_N-like_N_sf"/>
</dbReference>
<gene>
    <name evidence="15" type="ORF">X975_14210</name>
</gene>
<evidence type="ECO:0000313" key="16">
    <source>
        <dbReference type="Proteomes" id="UP000054359"/>
    </source>
</evidence>